<dbReference type="EMBL" id="QZAF01000228">
    <property type="protein sequence ID" value="THV69864.1"/>
    <property type="molecule type" value="Genomic_DNA"/>
</dbReference>
<dbReference type="AlphaFoldDB" id="A0A4S8SGT0"/>
<evidence type="ECO:0000256" key="1">
    <source>
        <dbReference type="SAM" id="Coils"/>
    </source>
</evidence>
<evidence type="ECO:0000313" key="4">
    <source>
        <dbReference type="Proteomes" id="UP000304951"/>
    </source>
</evidence>
<sequence>MLAVGGWRFGMLVDVAAAAAAAAAAAGRMIFVTRGKPTVVREAKMSNNSIAGTPCRTSTPNNKSHEDDVINWDDEDTGSSPFVAEAESRVASNNFDQVQIDPEVDAIFEDPSDPSETQFFETDVKKASVFSISSIGDKENTGAVESGIKSPQPDQEETHKTPEKAATPEATRKSMSPLKARSTVKKRRSSTFEEDTTAMPPPSTRKTLRFNSPLKTKSPTKQLDFASKTPLPHSREASFEKYDDNVDDSIMINDVDETGVDDTCFSTFSAVPDMTMFAKLGDRRSPLKQSIQQTPQSEQATPRPRRRPSDERSPSPTPRRPRTPGTAQSNTTNLIDFTQQIERFAHASNRPDVQQTPSRRSPQKSATEPNLLSYLNQQRSPNKGARMSTPAKSTSLLNLLDFELPPAPTPRSIPTITVRELESMKSQYQSQISSLKATLSGREAEVDSLKKAVGDAERRVGEALENLREEKGQREQIEFEKNQWEQRGVEFEQLLKNVREEVMRSDEEKESLIRRAEESDRQTERQQTRADEAESKVLDLEAQLATARAAIPKNDGSGNMIDEAQIQHLVQQQIDAKVEAVSRELHSVYKKKHETKVATLKKSYEARGEKKCAELQARLDHLAKQNEELAANAANNNIENSMMFTADDRRVMEEANSTIEEQRAALANLDRQLQVMQHEQTSLIQELEKERVEKGELVAAVDEMLMLQTSAPEGNSAAVIEDFRRSISRPAPPPHASIPAFREREEKPAPVQSRIGRGVPRASGIASKSKMMSNIERMGGAPKH</sequence>
<evidence type="ECO:0000256" key="2">
    <source>
        <dbReference type="SAM" id="MobiDB-lite"/>
    </source>
</evidence>
<feature type="compositionally biased region" description="Polar residues" evidence="2">
    <location>
        <begin position="209"/>
        <end position="221"/>
    </location>
</feature>
<accession>A0A4S8SGT0</accession>
<protein>
    <submittedName>
        <fullName evidence="3">Uncharacterized protein</fullName>
    </submittedName>
</protein>
<comment type="caution">
    <text evidence="3">The sequence shown here is derived from an EMBL/GenBank/DDBJ whole genome shotgun (WGS) entry which is preliminary data.</text>
</comment>
<feature type="region of interest" description="Disordered" evidence="2">
    <location>
        <begin position="138"/>
        <end position="240"/>
    </location>
</feature>
<keyword evidence="1" id="KW-0175">Coiled coil</keyword>
<feature type="coiled-coil region" evidence="1">
    <location>
        <begin position="605"/>
        <end position="686"/>
    </location>
</feature>
<feature type="region of interest" description="Disordered" evidence="2">
    <location>
        <begin position="348"/>
        <end position="389"/>
    </location>
</feature>
<dbReference type="Pfam" id="PF12709">
    <property type="entry name" value="Fungal_TACC"/>
    <property type="match status" value="1"/>
</dbReference>
<proteinExistence type="predicted"/>
<dbReference type="InterPro" id="IPR024312">
    <property type="entry name" value="TACC_fungi"/>
</dbReference>
<feature type="compositionally biased region" description="Polar residues" evidence="2">
    <location>
        <begin position="351"/>
        <end position="381"/>
    </location>
</feature>
<dbReference type="Proteomes" id="UP000304951">
    <property type="component" value="Unassembled WGS sequence"/>
</dbReference>
<name>A0A4S8SGT0_AURPU</name>
<gene>
    <name evidence="3" type="ORF">D6D28_05571</name>
</gene>
<feature type="compositionally biased region" description="Polar residues" evidence="2">
    <location>
        <begin position="287"/>
        <end position="300"/>
    </location>
</feature>
<evidence type="ECO:0000313" key="3">
    <source>
        <dbReference type="EMBL" id="THV69864.1"/>
    </source>
</evidence>
<feature type="region of interest" description="Disordered" evidence="2">
    <location>
        <begin position="727"/>
        <end position="784"/>
    </location>
</feature>
<feature type="region of interest" description="Disordered" evidence="2">
    <location>
        <begin position="283"/>
        <end position="333"/>
    </location>
</feature>
<organism evidence="3 4">
    <name type="scientific">Aureobasidium pullulans</name>
    <name type="common">Black yeast</name>
    <name type="synonym">Pullularia pullulans</name>
    <dbReference type="NCBI Taxonomy" id="5580"/>
    <lineage>
        <taxon>Eukaryota</taxon>
        <taxon>Fungi</taxon>
        <taxon>Dikarya</taxon>
        <taxon>Ascomycota</taxon>
        <taxon>Pezizomycotina</taxon>
        <taxon>Dothideomycetes</taxon>
        <taxon>Dothideomycetidae</taxon>
        <taxon>Dothideales</taxon>
        <taxon>Saccotheciaceae</taxon>
        <taxon>Aureobasidium</taxon>
    </lineage>
</organism>
<feature type="region of interest" description="Disordered" evidence="2">
    <location>
        <begin position="505"/>
        <end position="534"/>
    </location>
</feature>
<reference evidence="3 4" key="1">
    <citation type="submission" date="2018-10" db="EMBL/GenBank/DDBJ databases">
        <title>Fifty Aureobasidium pullulans genomes reveal a recombining polyextremotolerant generalist.</title>
        <authorList>
            <person name="Gostincar C."/>
            <person name="Turk M."/>
            <person name="Zajc J."/>
            <person name="Gunde-Cimerman N."/>
        </authorList>
    </citation>
    <scope>NUCLEOTIDE SEQUENCE [LARGE SCALE GENOMIC DNA]</scope>
    <source>
        <strain evidence="3 4">EXF-11900</strain>
    </source>
</reference>